<keyword evidence="3" id="KW-1185">Reference proteome</keyword>
<name>A0ABT5LXR7_9GAMM</name>
<dbReference type="Proteomes" id="UP001220225">
    <property type="component" value="Unassembled WGS sequence"/>
</dbReference>
<protein>
    <submittedName>
        <fullName evidence="1">IS3 family transposase</fullName>
    </submittedName>
</protein>
<dbReference type="EMBL" id="JAQRFN010000034">
    <property type="protein sequence ID" value="MDC9598613.1"/>
    <property type="molecule type" value="Genomic_DNA"/>
</dbReference>
<reference evidence="1 3" key="1">
    <citation type="submission" date="2023-02" db="EMBL/GenBank/DDBJ databases">
        <title>Entomopathogenic bacteria.</title>
        <authorList>
            <person name="Machado R.A."/>
        </authorList>
    </citation>
    <scope>NUCLEOTIDE SEQUENCE [LARGE SCALE GENOMIC DNA]</scope>
    <source>
        <strain evidence="1 3">XENO-2</strain>
    </source>
</reference>
<feature type="non-terminal residue" evidence="1">
    <location>
        <position position="1"/>
    </location>
</feature>
<sequence>EAIRDITCYLGGYYNYTRPHSFNGGISPAEYERQWEEARNVSGSS</sequence>
<evidence type="ECO:0000313" key="1">
    <source>
        <dbReference type="EMBL" id="MDC9598613.1"/>
    </source>
</evidence>
<accession>A0ABT5LXR7</accession>
<dbReference type="EMBL" id="JAQRFN010000090">
    <property type="protein sequence ID" value="MDC9599054.1"/>
    <property type="molecule type" value="Genomic_DNA"/>
</dbReference>
<organism evidence="1 3">
    <name type="scientific">Xenorhabdus anantnagensis</name>
    <dbReference type="NCBI Taxonomy" id="3025875"/>
    <lineage>
        <taxon>Bacteria</taxon>
        <taxon>Pseudomonadati</taxon>
        <taxon>Pseudomonadota</taxon>
        <taxon>Gammaproteobacteria</taxon>
        <taxon>Enterobacterales</taxon>
        <taxon>Morganellaceae</taxon>
        <taxon>Xenorhabdus</taxon>
    </lineage>
</organism>
<gene>
    <name evidence="1" type="ORF">PSI14_17700</name>
    <name evidence="2" type="ORF">PSI14_20015</name>
</gene>
<evidence type="ECO:0000313" key="2">
    <source>
        <dbReference type="EMBL" id="MDC9599054.1"/>
    </source>
</evidence>
<comment type="caution">
    <text evidence="1">The sequence shown here is derived from an EMBL/GenBank/DDBJ whole genome shotgun (WGS) entry which is preliminary data.</text>
</comment>
<evidence type="ECO:0000313" key="3">
    <source>
        <dbReference type="Proteomes" id="UP001220225"/>
    </source>
</evidence>
<proteinExistence type="predicted"/>